<dbReference type="STRING" id="156978.CIMIT_07585"/>
<dbReference type="PANTHER" id="PTHR34215:SF1">
    <property type="entry name" value="YLXR DOMAIN-CONTAINING PROTEIN"/>
    <property type="match status" value="1"/>
</dbReference>
<evidence type="ECO:0000313" key="3">
    <source>
        <dbReference type="EMBL" id="SNV75217.1"/>
    </source>
</evidence>
<dbReference type="Pfam" id="PF04296">
    <property type="entry name" value="YlxR"/>
    <property type="match status" value="1"/>
</dbReference>
<dbReference type="InterPro" id="IPR037465">
    <property type="entry name" value="YlxR"/>
</dbReference>
<dbReference type="InterPro" id="IPR035931">
    <property type="entry name" value="YlxR-like_sf"/>
</dbReference>
<evidence type="ECO:0000313" key="2">
    <source>
        <dbReference type="EMBL" id="AIJ33782.1"/>
    </source>
</evidence>
<feature type="domain" description="YlxR" evidence="1">
    <location>
        <begin position="12"/>
        <end position="79"/>
    </location>
</feature>
<dbReference type="GO" id="GO:0003677">
    <property type="term" value="F:DNA binding"/>
    <property type="evidence" value="ECO:0007669"/>
    <property type="project" value="UniProtKB-KW"/>
</dbReference>
<name>A0A076NS68_9CORY</name>
<keyword evidence="2" id="KW-0238">DNA-binding</keyword>
<organism evidence="2 4">
    <name type="scientific">Corynebacterium imitans</name>
    <dbReference type="NCBI Taxonomy" id="156978"/>
    <lineage>
        <taxon>Bacteria</taxon>
        <taxon>Bacillati</taxon>
        <taxon>Actinomycetota</taxon>
        <taxon>Actinomycetes</taxon>
        <taxon>Mycobacteriales</taxon>
        <taxon>Corynebacteriaceae</taxon>
        <taxon>Corynebacterium</taxon>
    </lineage>
</organism>
<dbReference type="SUPFAM" id="SSF64376">
    <property type="entry name" value="YlxR-like"/>
    <property type="match status" value="1"/>
</dbReference>
<dbReference type="eggNOG" id="COG2740">
    <property type="taxonomic scope" value="Bacteria"/>
</dbReference>
<dbReference type="EMBL" id="CP009211">
    <property type="protein sequence ID" value="AIJ33782.1"/>
    <property type="molecule type" value="Genomic_DNA"/>
</dbReference>
<dbReference type="InterPro" id="IPR007393">
    <property type="entry name" value="YlxR_dom"/>
</dbReference>
<gene>
    <name evidence="2" type="ORF">CIMIT_07585</name>
    <name evidence="3" type="ORF">SAMEA4535761_01577</name>
</gene>
<dbReference type="AlphaFoldDB" id="A0A076NS68"/>
<evidence type="ECO:0000259" key="1">
    <source>
        <dbReference type="Pfam" id="PF04296"/>
    </source>
</evidence>
<reference evidence="3 5" key="2">
    <citation type="submission" date="2017-06" db="EMBL/GenBank/DDBJ databases">
        <authorList>
            <consortium name="Pathogen Informatics"/>
        </authorList>
    </citation>
    <scope>NUCLEOTIDE SEQUENCE [LARGE SCALE GENOMIC DNA]</scope>
    <source>
        <strain evidence="3 5">NCTC13015</strain>
    </source>
</reference>
<protein>
    <submittedName>
        <fullName evidence="2">DNA-binding protein</fullName>
    </submittedName>
    <submittedName>
        <fullName evidence="3">Predicted nucleic-acid-binding protein</fullName>
    </submittedName>
</protein>
<dbReference type="Proteomes" id="UP000028780">
    <property type="component" value="Chromosome"/>
</dbReference>
<evidence type="ECO:0000313" key="4">
    <source>
        <dbReference type="Proteomes" id="UP000028780"/>
    </source>
</evidence>
<dbReference type="Proteomes" id="UP000215374">
    <property type="component" value="Chromosome 1"/>
</dbReference>
<accession>A0A076NS68</accession>
<keyword evidence="4" id="KW-1185">Reference proteome</keyword>
<dbReference type="PANTHER" id="PTHR34215">
    <property type="entry name" value="BLL0784 PROTEIN"/>
    <property type="match status" value="1"/>
</dbReference>
<dbReference type="EMBL" id="LT906467">
    <property type="protein sequence ID" value="SNV75217.1"/>
    <property type="molecule type" value="Genomic_DNA"/>
</dbReference>
<proteinExistence type="predicted"/>
<dbReference type="OrthoDB" id="5244965at2"/>
<sequence length="104" mass="11761">MSDARKRPIRTRTCIATREALPDTRLLRLVQDPDVPGRIVADPARKLPGRGAWITPTRDALELAEQRRAFARAFRLSTPVDLGHVHTYLATQAKDPTQVRKTEH</sequence>
<dbReference type="HOGENOM" id="CLU_147970_0_1_11"/>
<evidence type="ECO:0000313" key="5">
    <source>
        <dbReference type="Proteomes" id="UP000215374"/>
    </source>
</evidence>
<dbReference type="RefSeq" id="WP_038591180.1">
    <property type="nucleotide sequence ID" value="NZ_CP009211.1"/>
</dbReference>
<dbReference type="Gene3D" id="3.30.1230.10">
    <property type="entry name" value="YlxR-like"/>
    <property type="match status" value="1"/>
</dbReference>
<dbReference type="KEGG" id="cii:CIMIT_07585"/>
<reference evidence="2 4" key="1">
    <citation type="submission" date="2014-08" db="EMBL/GenBank/DDBJ databases">
        <title>Complete genome sequence of Corynebacterium imitans DSM 44264, isolated from a five-month-old boy with suspected pharyngeal diphtheria.</title>
        <authorList>
            <person name="Mollmann S."/>
            <person name="Albersmeier A."/>
            <person name="Ruckert C."/>
            <person name="Tauch A."/>
        </authorList>
    </citation>
    <scope>NUCLEOTIDE SEQUENCE [LARGE SCALE GENOMIC DNA]</scope>
    <source>
        <strain evidence="2 4">DSM 44264</strain>
    </source>
</reference>